<dbReference type="PANTHER" id="PTHR39189">
    <property type="entry name" value="UPF0173 METAL-DEPENDENT HYDROLASE YTKL"/>
    <property type="match status" value="1"/>
</dbReference>
<evidence type="ECO:0000313" key="2">
    <source>
        <dbReference type="Proteomes" id="UP000019140"/>
    </source>
</evidence>
<evidence type="ECO:0008006" key="3">
    <source>
        <dbReference type="Google" id="ProtNLM"/>
    </source>
</evidence>
<dbReference type="InterPro" id="IPR036866">
    <property type="entry name" value="RibonucZ/Hydroxyglut_hydro"/>
</dbReference>
<keyword evidence="2" id="KW-1185">Reference proteome</keyword>
<evidence type="ECO:0000313" key="1">
    <source>
        <dbReference type="EMBL" id="ETX08855.1"/>
    </source>
</evidence>
<gene>
    <name evidence="1" type="ORF">ETSY2_02965</name>
</gene>
<dbReference type="PANTHER" id="PTHR39189:SF1">
    <property type="entry name" value="UPF0173 METAL-DEPENDENT HYDROLASE YTKL"/>
    <property type="match status" value="1"/>
</dbReference>
<comment type="caution">
    <text evidence="1">The sequence shown here is derived from an EMBL/GenBank/DDBJ whole genome shotgun (WGS) entry which is preliminary data.</text>
</comment>
<dbReference type="Gene3D" id="3.60.15.10">
    <property type="entry name" value="Ribonuclease Z/Hydroxyacylglutathione hydrolase-like"/>
    <property type="match status" value="1"/>
</dbReference>
<name>W4MFB3_9BACT</name>
<dbReference type="EMBL" id="AZHX01000122">
    <property type="protein sequence ID" value="ETX08855.1"/>
    <property type="molecule type" value="Genomic_DNA"/>
</dbReference>
<dbReference type="Pfam" id="PF13483">
    <property type="entry name" value="Lactamase_B_3"/>
    <property type="match status" value="1"/>
</dbReference>
<dbReference type="AlphaFoldDB" id="W4MFB3"/>
<accession>W4MFB3</accession>
<dbReference type="SUPFAM" id="SSF56281">
    <property type="entry name" value="Metallo-hydrolase/oxidoreductase"/>
    <property type="match status" value="1"/>
</dbReference>
<dbReference type="HOGENOM" id="CLU_2077881_0_0_7"/>
<organism evidence="1 2">
    <name type="scientific">Candidatus Entotheonella gemina</name>
    <dbReference type="NCBI Taxonomy" id="1429439"/>
    <lineage>
        <taxon>Bacteria</taxon>
        <taxon>Pseudomonadati</taxon>
        <taxon>Nitrospinota/Tectimicrobiota group</taxon>
        <taxon>Candidatus Tectimicrobiota</taxon>
        <taxon>Candidatus Entotheonellia</taxon>
        <taxon>Candidatus Entotheonellales</taxon>
        <taxon>Candidatus Entotheonellaceae</taxon>
        <taxon>Candidatus Entotheonella</taxon>
    </lineage>
</organism>
<protein>
    <recommendedName>
        <fullName evidence="3">Metallo-beta-lactamase domain-containing protein</fullName>
    </recommendedName>
</protein>
<proteinExistence type="predicted"/>
<dbReference type="Proteomes" id="UP000019140">
    <property type="component" value="Unassembled WGS sequence"/>
</dbReference>
<sequence length="118" mass="13595">MATSLVLSTSVSLTYYGHCAFLWQTPGEVRVLIDPYRNRHDRYRFTRRFPDVPCDLALITHAHFDHDATLELAETVSVLRMPGDFHHRDLHVRGILDQHSGRFSRGMANVMFRLETAG</sequence>
<feature type="non-terminal residue" evidence="1">
    <location>
        <position position="118"/>
    </location>
</feature>
<reference evidence="1 2" key="1">
    <citation type="journal article" date="2014" name="Nature">
        <title>An environmental bacterial taxon with a large and distinct metabolic repertoire.</title>
        <authorList>
            <person name="Wilson M.C."/>
            <person name="Mori T."/>
            <person name="Ruckert C."/>
            <person name="Uria A.R."/>
            <person name="Helf M.J."/>
            <person name="Takada K."/>
            <person name="Gernert C."/>
            <person name="Steffens U.A."/>
            <person name="Heycke N."/>
            <person name="Schmitt S."/>
            <person name="Rinke C."/>
            <person name="Helfrich E.J."/>
            <person name="Brachmann A.O."/>
            <person name="Gurgui C."/>
            <person name="Wakimoto T."/>
            <person name="Kracht M."/>
            <person name="Crusemann M."/>
            <person name="Hentschel U."/>
            <person name="Abe I."/>
            <person name="Matsunaga S."/>
            <person name="Kalinowski J."/>
            <person name="Takeyama H."/>
            <person name="Piel J."/>
        </authorList>
    </citation>
    <scope>NUCLEOTIDE SEQUENCE [LARGE SCALE GENOMIC DNA]</scope>
    <source>
        <strain evidence="2">TSY2</strain>
    </source>
</reference>